<dbReference type="PANTHER" id="PTHR11895:SF7">
    <property type="entry name" value="GLUTAMYL-TRNA(GLN) AMIDOTRANSFERASE SUBUNIT A, MITOCHONDRIAL"/>
    <property type="match status" value="1"/>
</dbReference>
<feature type="domain" description="Amidase" evidence="2">
    <location>
        <begin position="27"/>
        <end position="442"/>
    </location>
</feature>
<dbReference type="PROSITE" id="PS00571">
    <property type="entry name" value="AMIDASES"/>
    <property type="match status" value="1"/>
</dbReference>
<reference evidence="3 4" key="1">
    <citation type="submission" date="2018-08" db="EMBL/GenBank/DDBJ databases">
        <title>Mountain-cultivated ginseng endophyte, Burkholderia stabilis and its activity against ginseng root rot disease.</title>
        <authorList>
            <person name="Tapan Kumar M."/>
            <person name="Bae H."/>
            <person name="Shanmugam G."/>
            <person name="Jeon J."/>
        </authorList>
    </citation>
    <scope>NUCLEOTIDE SEQUENCE [LARGE SCALE GENOMIC DNA]</scope>
    <source>
        <strain evidence="3 4">EB159</strain>
    </source>
</reference>
<dbReference type="SUPFAM" id="SSF75304">
    <property type="entry name" value="Amidase signature (AS) enzymes"/>
    <property type="match status" value="1"/>
</dbReference>
<name>A0A4V1PQU9_9BURK</name>
<protein>
    <submittedName>
        <fullName evidence="3">Amidase</fullName>
    </submittedName>
</protein>
<dbReference type="Pfam" id="PF01425">
    <property type="entry name" value="Amidase"/>
    <property type="match status" value="1"/>
</dbReference>
<dbReference type="PANTHER" id="PTHR11895">
    <property type="entry name" value="TRANSAMIDASE"/>
    <property type="match status" value="1"/>
</dbReference>
<dbReference type="OrthoDB" id="8576090at2"/>
<dbReference type="RefSeq" id="WP_129517797.1">
    <property type="nucleotide sequence ID" value="NZ_QWEX01000003.1"/>
</dbReference>
<dbReference type="InterPro" id="IPR000120">
    <property type="entry name" value="Amidase"/>
</dbReference>
<sequence>MTNNLCELTTHELSALYENGEASPVDVMRDVLDRIQSLDPVVNAVCEITDTAFSMAEASEARWRRGIPLGPLDGVPITIKDNVSIAGVATRFGSRVTASEASHSDSPCVARLREASAICFAKTTLPDFAHKIVTDSPLTGTTRNPWDLTRTPGGSSGGAAAAVALGMGPAAIGTDGGGSIRIPAAFTGTFGFKPSFGRVPHAPRGPFGLLSHVGPMTRCVEDAAHILTVISRPDIRDWYALPFDGGDYARGLQCRPVPDGIRIACSPTLGLPIAIEPGIHAAVMRAAITLRELGARVEAADPPSIGRCNAVHATLWRAFCRQLTSGLPSGIDDLDPTLQAYARAGDDVSREALLGALIERGDLGAEVNAFFERHDILICPVYPRVAMPLAEVASSHELFPHFTAWCNQLGLPAASLYAGLTDDQLPIGVQIVGGRHCDALVLWVSHVLELALGRAPFAEMTRALSASAAGGRCK</sequence>
<comment type="caution">
    <text evidence="3">The sequence shown here is derived from an EMBL/GenBank/DDBJ whole genome shotgun (WGS) entry which is preliminary data.</text>
</comment>
<dbReference type="AlphaFoldDB" id="A0A4V1PQU9"/>
<evidence type="ECO:0000313" key="4">
    <source>
        <dbReference type="Proteomes" id="UP000289650"/>
    </source>
</evidence>
<dbReference type="EMBL" id="QWEX01000003">
    <property type="protein sequence ID" value="RXV65354.1"/>
    <property type="molecule type" value="Genomic_DNA"/>
</dbReference>
<evidence type="ECO:0000256" key="1">
    <source>
        <dbReference type="ARBA" id="ARBA00009199"/>
    </source>
</evidence>
<dbReference type="GO" id="GO:0003824">
    <property type="term" value="F:catalytic activity"/>
    <property type="evidence" value="ECO:0007669"/>
    <property type="project" value="InterPro"/>
</dbReference>
<proteinExistence type="inferred from homology"/>
<comment type="similarity">
    <text evidence="1">Belongs to the amidase family.</text>
</comment>
<dbReference type="InterPro" id="IPR036928">
    <property type="entry name" value="AS_sf"/>
</dbReference>
<organism evidence="3 4">
    <name type="scientific">Burkholderia stabilis</name>
    <dbReference type="NCBI Taxonomy" id="95485"/>
    <lineage>
        <taxon>Bacteria</taxon>
        <taxon>Pseudomonadati</taxon>
        <taxon>Pseudomonadota</taxon>
        <taxon>Betaproteobacteria</taxon>
        <taxon>Burkholderiales</taxon>
        <taxon>Burkholderiaceae</taxon>
        <taxon>Burkholderia</taxon>
        <taxon>Burkholderia cepacia complex</taxon>
    </lineage>
</organism>
<dbReference type="InterPro" id="IPR023631">
    <property type="entry name" value="Amidase_dom"/>
</dbReference>
<dbReference type="Proteomes" id="UP000289650">
    <property type="component" value="Unassembled WGS sequence"/>
</dbReference>
<accession>A0A4V1PQU9</accession>
<evidence type="ECO:0000313" key="3">
    <source>
        <dbReference type="EMBL" id="RXV65354.1"/>
    </source>
</evidence>
<dbReference type="InterPro" id="IPR020556">
    <property type="entry name" value="Amidase_CS"/>
</dbReference>
<evidence type="ECO:0000259" key="2">
    <source>
        <dbReference type="Pfam" id="PF01425"/>
    </source>
</evidence>
<dbReference type="Gene3D" id="3.90.1300.10">
    <property type="entry name" value="Amidase signature (AS) domain"/>
    <property type="match status" value="1"/>
</dbReference>
<gene>
    <name evidence="3" type="ORF">D1006_35285</name>
</gene>